<name>A0AAF0Q436_SOLVR</name>
<evidence type="ECO:0000313" key="8">
    <source>
        <dbReference type="EMBL" id="WMV15992.1"/>
    </source>
</evidence>
<evidence type="ECO:0000256" key="4">
    <source>
        <dbReference type="ARBA" id="ARBA00023125"/>
    </source>
</evidence>
<dbReference type="GO" id="GO:0009873">
    <property type="term" value="P:ethylene-activated signaling pathway"/>
    <property type="evidence" value="ECO:0007669"/>
    <property type="project" value="UniProtKB-KW"/>
</dbReference>
<comment type="subcellular location">
    <subcellularLocation>
        <location evidence="1">Nucleus</location>
    </subcellularLocation>
</comment>
<dbReference type="EMBL" id="CP133613">
    <property type="protein sequence ID" value="WMV15992.1"/>
    <property type="molecule type" value="Genomic_DNA"/>
</dbReference>
<dbReference type="GO" id="GO:0003677">
    <property type="term" value="F:DNA binding"/>
    <property type="evidence" value="ECO:0007669"/>
    <property type="project" value="UniProtKB-KW"/>
</dbReference>
<dbReference type="SMART" id="SM00380">
    <property type="entry name" value="AP2"/>
    <property type="match status" value="1"/>
</dbReference>
<organism evidence="8 9">
    <name type="scientific">Solanum verrucosum</name>
    <dbReference type="NCBI Taxonomy" id="315347"/>
    <lineage>
        <taxon>Eukaryota</taxon>
        <taxon>Viridiplantae</taxon>
        <taxon>Streptophyta</taxon>
        <taxon>Embryophyta</taxon>
        <taxon>Tracheophyta</taxon>
        <taxon>Spermatophyta</taxon>
        <taxon>Magnoliopsida</taxon>
        <taxon>eudicotyledons</taxon>
        <taxon>Gunneridae</taxon>
        <taxon>Pentapetalae</taxon>
        <taxon>asterids</taxon>
        <taxon>lamiids</taxon>
        <taxon>Solanales</taxon>
        <taxon>Solanaceae</taxon>
        <taxon>Solanoideae</taxon>
        <taxon>Solaneae</taxon>
        <taxon>Solanum</taxon>
    </lineage>
</organism>
<keyword evidence="3" id="KW-0805">Transcription regulation</keyword>
<keyword evidence="5" id="KW-0804">Transcription</keyword>
<proteinExistence type="predicted"/>
<dbReference type="InterPro" id="IPR016177">
    <property type="entry name" value="DNA-bd_dom_sf"/>
</dbReference>
<reference evidence="8" key="1">
    <citation type="submission" date="2023-08" db="EMBL/GenBank/DDBJ databases">
        <title>A de novo genome assembly of Solanum verrucosum Schlechtendal, a Mexican diploid species geographically isolated from the other diploid A-genome species in potato relatives.</title>
        <authorList>
            <person name="Hosaka K."/>
        </authorList>
    </citation>
    <scope>NUCLEOTIDE SEQUENCE</scope>
    <source>
        <tissue evidence="8">Young leaves</tissue>
    </source>
</reference>
<keyword evidence="4" id="KW-0238">DNA-binding</keyword>
<dbReference type="Gene3D" id="3.30.730.10">
    <property type="entry name" value="AP2/ERF domain"/>
    <property type="match status" value="1"/>
</dbReference>
<evidence type="ECO:0000256" key="1">
    <source>
        <dbReference type="ARBA" id="ARBA00004123"/>
    </source>
</evidence>
<dbReference type="Proteomes" id="UP001234989">
    <property type="component" value="Chromosome 2"/>
</dbReference>
<evidence type="ECO:0000313" key="9">
    <source>
        <dbReference type="Proteomes" id="UP001234989"/>
    </source>
</evidence>
<evidence type="ECO:0000256" key="2">
    <source>
        <dbReference type="ARBA" id="ARBA00022745"/>
    </source>
</evidence>
<evidence type="ECO:0000259" key="7">
    <source>
        <dbReference type="PROSITE" id="PS51032"/>
    </source>
</evidence>
<keyword evidence="2" id="KW-0936">Ethylene signaling pathway</keyword>
<dbReference type="SUPFAM" id="SSF54171">
    <property type="entry name" value="DNA-binding domain"/>
    <property type="match status" value="1"/>
</dbReference>
<dbReference type="GO" id="GO:0005634">
    <property type="term" value="C:nucleus"/>
    <property type="evidence" value="ECO:0007669"/>
    <property type="project" value="UniProtKB-SubCell"/>
</dbReference>
<sequence length="127" mass="14428">MYVGIVNLTTVVTLIEVRYMGVRKRPKGKYEADITNTVKKVRVLLGILNTKEEAGAYDNTTSMYHGPNTKLKFLTSNEDNLEFPNKIDENLHYELNLEFSLAPHGACETVHICYQVSHASQLIREIV</sequence>
<dbReference type="PANTHER" id="PTHR31677">
    <property type="entry name" value="AP2 DOMAIN CLASS TRANSCRIPTION FACTOR"/>
    <property type="match status" value="1"/>
</dbReference>
<protein>
    <recommendedName>
        <fullName evidence="7">AP2/ERF domain-containing protein</fullName>
    </recommendedName>
</protein>
<accession>A0AAF0Q436</accession>
<dbReference type="InterPro" id="IPR036955">
    <property type="entry name" value="AP2/ERF_dom_sf"/>
</dbReference>
<feature type="domain" description="AP2/ERF" evidence="7">
    <location>
        <begin position="18"/>
        <end position="74"/>
    </location>
</feature>
<evidence type="ECO:0000256" key="5">
    <source>
        <dbReference type="ARBA" id="ARBA00023163"/>
    </source>
</evidence>
<keyword evidence="9" id="KW-1185">Reference proteome</keyword>
<evidence type="ECO:0000256" key="6">
    <source>
        <dbReference type="ARBA" id="ARBA00023242"/>
    </source>
</evidence>
<dbReference type="PROSITE" id="PS51032">
    <property type="entry name" value="AP2_ERF"/>
    <property type="match status" value="1"/>
</dbReference>
<dbReference type="PANTHER" id="PTHR31677:SF157">
    <property type="entry name" value="AP2_ERF DOMAIN-CONTAINING PROTEIN"/>
    <property type="match status" value="1"/>
</dbReference>
<gene>
    <name evidence="8" type="ORF">MTR67_009377</name>
</gene>
<evidence type="ECO:0000256" key="3">
    <source>
        <dbReference type="ARBA" id="ARBA00023015"/>
    </source>
</evidence>
<keyword evidence="6" id="KW-0539">Nucleus</keyword>
<dbReference type="AlphaFoldDB" id="A0AAF0Q436"/>
<dbReference type="GO" id="GO:0003700">
    <property type="term" value="F:DNA-binding transcription factor activity"/>
    <property type="evidence" value="ECO:0007669"/>
    <property type="project" value="InterPro"/>
</dbReference>
<dbReference type="InterPro" id="IPR001471">
    <property type="entry name" value="AP2/ERF_dom"/>
</dbReference>